<sequence length="110" mass="11591">MSRLTILPALAFAIAATLSGVPAEAKKHNDNKNANVGAAIIGGLVAGAVIGAAVSDTKTHPKQIYVAPPPPPRAQPFSPKSGITCYPAQQACYRYDGAYNSNWTWKIYAH</sequence>
<dbReference type="RefSeq" id="WP_139167822.1">
    <property type="nucleotide sequence ID" value="NZ_FMXQ01000004.1"/>
</dbReference>
<feature type="transmembrane region" description="Helical" evidence="1">
    <location>
        <begin position="36"/>
        <end position="54"/>
    </location>
</feature>
<keyword evidence="1" id="KW-0472">Membrane</keyword>
<reference evidence="3 4" key="1">
    <citation type="submission" date="2016-10" db="EMBL/GenBank/DDBJ databases">
        <authorList>
            <person name="de Groot N.N."/>
        </authorList>
    </citation>
    <scope>NUCLEOTIDE SEQUENCE [LARGE SCALE GENOMIC DNA]</scope>
    <source>
        <strain evidence="3 4">ATCC 35022</strain>
    </source>
</reference>
<dbReference type="Proteomes" id="UP000199071">
    <property type="component" value="Unassembled WGS sequence"/>
</dbReference>
<dbReference type="AlphaFoldDB" id="A0A1G6CH81"/>
<proteinExistence type="predicted"/>
<evidence type="ECO:0000313" key="3">
    <source>
        <dbReference type="EMBL" id="SDB32274.1"/>
    </source>
</evidence>
<evidence type="ECO:0000313" key="4">
    <source>
        <dbReference type="Proteomes" id="UP000199071"/>
    </source>
</evidence>
<keyword evidence="2" id="KW-0732">Signal</keyword>
<keyword evidence="1" id="KW-0812">Transmembrane</keyword>
<accession>A0A1G6CH81</accession>
<keyword evidence="1" id="KW-1133">Transmembrane helix</keyword>
<name>A0A1G6CH81_9HYPH</name>
<evidence type="ECO:0000256" key="1">
    <source>
        <dbReference type="SAM" id="Phobius"/>
    </source>
</evidence>
<feature type="chain" id="PRO_5011683331" evidence="2">
    <location>
        <begin position="26"/>
        <end position="110"/>
    </location>
</feature>
<feature type="signal peptide" evidence="2">
    <location>
        <begin position="1"/>
        <end position="25"/>
    </location>
</feature>
<organism evidence="3 4">
    <name type="scientific">Bauldia litoralis</name>
    <dbReference type="NCBI Taxonomy" id="665467"/>
    <lineage>
        <taxon>Bacteria</taxon>
        <taxon>Pseudomonadati</taxon>
        <taxon>Pseudomonadota</taxon>
        <taxon>Alphaproteobacteria</taxon>
        <taxon>Hyphomicrobiales</taxon>
        <taxon>Kaistiaceae</taxon>
        <taxon>Bauldia</taxon>
    </lineage>
</organism>
<protein>
    <submittedName>
        <fullName evidence="3">Uncharacterized protein</fullName>
    </submittedName>
</protein>
<keyword evidence="4" id="KW-1185">Reference proteome</keyword>
<evidence type="ECO:0000256" key="2">
    <source>
        <dbReference type="SAM" id="SignalP"/>
    </source>
</evidence>
<dbReference type="STRING" id="665467.SAMN02982931_02502"/>
<gene>
    <name evidence="3" type="ORF">SAMN02982931_02502</name>
</gene>
<dbReference type="EMBL" id="FMXQ01000004">
    <property type="protein sequence ID" value="SDB32274.1"/>
    <property type="molecule type" value="Genomic_DNA"/>
</dbReference>